<proteinExistence type="predicted"/>
<dbReference type="Proteomes" id="UP001157418">
    <property type="component" value="Unassembled WGS sequence"/>
</dbReference>
<feature type="compositionally biased region" description="Basic and acidic residues" evidence="1">
    <location>
        <begin position="32"/>
        <end position="49"/>
    </location>
</feature>
<evidence type="ECO:0000256" key="1">
    <source>
        <dbReference type="SAM" id="MobiDB-lite"/>
    </source>
</evidence>
<dbReference type="AlphaFoldDB" id="A0AAU9P3X4"/>
<evidence type="ECO:0000313" key="3">
    <source>
        <dbReference type="Proteomes" id="UP001157418"/>
    </source>
</evidence>
<organism evidence="2 3">
    <name type="scientific">Lactuca virosa</name>
    <dbReference type="NCBI Taxonomy" id="75947"/>
    <lineage>
        <taxon>Eukaryota</taxon>
        <taxon>Viridiplantae</taxon>
        <taxon>Streptophyta</taxon>
        <taxon>Embryophyta</taxon>
        <taxon>Tracheophyta</taxon>
        <taxon>Spermatophyta</taxon>
        <taxon>Magnoliopsida</taxon>
        <taxon>eudicotyledons</taxon>
        <taxon>Gunneridae</taxon>
        <taxon>Pentapetalae</taxon>
        <taxon>asterids</taxon>
        <taxon>campanulids</taxon>
        <taxon>Asterales</taxon>
        <taxon>Asteraceae</taxon>
        <taxon>Cichorioideae</taxon>
        <taxon>Cichorieae</taxon>
        <taxon>Lactucinae</taxon>
        <taxon>Lactuca</taxon>
    </lineage>
</organism>
<sequence>MPVTNDINFEPVSPVVTTDDAEFVENNDEESNQHLGEDMGQNDHHEQHECTTPSATPITIENPETSPQVNTQTNSPILHDQIHEPRYPTRQNRGVPKKQYQLDLNSKAKYPINNYVSSHRLSKTHAFAVNQLSSVSIPSDVQDALKEHKPQVAAYLSEIPRAKWTRAYSSSKRYDYMTSNSVESMNALSVDARKMPIVPLLEFFRRLSHEWCNKRHIDGGKRSTVLTEWAEKVVRKNEERMTGWCGVMLFATFGLDDSALDVITLS</sequence>
<name>A0AAU9P3X4_9ASTR</name>
<dbReference type="EMBL" id="CAKMRJ010005523">
    <property type="protein sequence ID" value="CAH1444967.1"/>
    <property type="molecule type" value="Genomic_DNA"/>
</dbReference>
<gene>
    <name evidence="2" type="ORF">LVIROSA_LOCUS30764</name>
</gene>
<feature type="compositionally biased region" description="Polar residues" evidence="1">
    <location>
        <begin position="50"/>
        <end position="76"/>
    </location>
</feature>
<protein>
    <submittedName>
        <fullName evidence="2">Uncharacterized protein</fullName>
    </submittedName>
</protein>
<reference evidence="2 3" key="1">
    <citation type="submission" date="2022-01" db="EMBL/GenBank/DDBJ databases">
        <authorList>
            <person name="Xiong W."/>
            <person name="Schranz E."/>
        </authorList>
    </citation>
    <scope>NUCLEOTIDE SEQUENCE [LARGE SCALE GENOMIC DNA]</scope>
</reference>
<comment type="caution">
    <text evidence="2">The sequence shown here is derived from an EMBL/GenBank/DDBJ whole genome shotgun (WGS) entry which is preliminary data.</text>
</comment>
<evidence type="ECO:0000313" key="2">
    <source>
        <dbReference type="EMBL" id="CAH1444967.1"/>
    </source>
</evidence>
<feature type="region of interest" description="Disordered" evidence="1">
    <location>
        <begin position="32"/>
        <end position="97"/>
    </location>
</feature>
<accession>A0AAU9P3X4</accession>
<keyword evidence="3" id="KW-1185">Reference proteome</keyword>